<dbReference type="RefSeq" id="WP_219427278.1">
    <property type="nucleotide sequence ID" value="NZ_JAHXRD010000002.1"/>
</dbReference>
<proteinExistence type="predicted"/>
<protein>
    <submittedName>
        <fullName evidence="1">Uncharacterized protein</fullName>
    </submittedName>
</protein>
<reference evidence="1" key="1">
    <citation type="submission" date="2021-07" db="EMBL/GenBank/DDBJ databases">
        <title>Genomic diversity and antimicrobial resistance of Prevotella spp. isolated from chronic lung disease airways.</title>
        <authorList>
            <person name="Webb K.A."/>
            <person name="Olagoke O.S."/>
            <person name="Baird T."/>
            <person name="Neill J."/>
            <person name="Pham A."/>
            <person name="Wells T.J."/>
            <person name="Ramsay K.A."/>
            <person name="Bell S.C."/>
            <person name="Sarovich D.S."/>
            <person name="Price E.P."/>
        </authorList>
    </citation>
    <scope>NUCLEOTIDE SEQUENCE</scope>
    <source>
        <strain evidence="1">SCHI0047.S.3</strain>
    </source>
</reference>
<dbReference type="EMBL" id="JAHXRF010000002">
    <property type="protein sequence ID" value="MBW4864840.1"/>
    <property type="molecule type" value="Genomic_DNA"/>
</dbReference>
<dbReference type="AlphaFoldDB" id="A0AAW4NNK7"/>
<sequence length="47" mass="5228">MLLKAFDYTMIMGIVSLLEGGEYNQLGTSCAFESPWLARNEPTSGER</sequence>
<evidence type="ECO:0000313" key="2">
    <source>
        <dbReference type="Proteomes" id="UP001196873"/>
    </source>
</evidence>
<dbReference type="Proteomes" id="UP001196873">
    <property type="component" value="Unassembled WGS sequence"/>
</dbReference>
<accession>A0AAW4NNK7</accession>
<organism evidence="1 2">
    <name type="scientific">Segatella salivae</name>
    <dbReference type="NCBI Taxonomy" id="228604"/>
    <lineage>
        <taxon>Bacteria</taxon>
        <taxon>Pseudomonadati</taxon>
        <taxon>Bacteroidota</taxon>
        <taxon>Bacteroidia</taxon>
        <taxon>Bacteroidales</taxon>
        <taxon>Prevotellaceae</taxon>
        <taxon>Segatella</taxon>
    </lineage>
</organism>
<evidence type="ECO:0000313" key="1">
    <source>
        <dbReference type="EMBL" id="MBW4864840.1"/>
    </source>
</evidence>
<comment type="caution">
    <text evidence="1">The sequence shown here is derived from an EMBL/GenBank/DDBJ whole genome shotgun (WGS) entry which is preliminary data.</text>
</comment>
<gene>
    <name evidence="1" type="ORF">KZY68_02145</name>
</gene>
<name>A0AAW4NNK7_9BACT</name>